<dbReference type="EMBL" id="LNIX01000040">
    <property type="protein sequence ID" value="OXA39193.1"/>
    <property type="molecule type" value="Genomic_DNA"/>
</dbReference>
<dbReference type="STRING" id="158441.A0A226D1Z9"/>
<evidence type="ECO:0000256" key="5">
    <source>
        <dbReference type="ARBA" id="ARBA00022759"/>
    </source>
</evidence>
<dbReference type="PANTHER" id="PTHR37984">
    <property type="entry name" value="PROTEIN CBG26694"/>
    <property type="match status" value="1"/>
</dbReference>
<evidence type="ECO:0000256" key="2">
    <source>
        <dbReference type="ARBA" id="ARBA00022679"/>
    </source>
</evidence>
<gene>
    <name evidence="11" type="ORF">Fcan01_26007</name>
</gene>
<feature type="compositionally biased region" description="Polar residues" evidence="8">
    <location>
        <begin position="329"/>
        <end position="344"/>
    </location>
</feature>
<dbReference type="FunFam" id="1.10.340.70:FF:000001">
    <property type="entry name" value="Retrovirus-related Pol polyprotein from transposon gypsy-like Protein"/>
    <property type="match status" value="1"/>
</dbReference>
<evidence type="ECO:0000313" key="12">
    <source>
        <dbReference type="Proteomes" id="UP000198287"/>
    </source>
</evidence>
<sequence>MQPEKIRALVDFPQPTTAKKLLRFHGMCVWYSSFIKNFASIASPLYKLLKKGISFKWGLEQEQAFQALKLALCEEVTLTGVDYNYPLYIRTDACVVGLGTVLIQMVDGFERVIYFASKSLTPAEKRLSTPDKECLATVWAINKFKDFLWGEEFTVLTDNDALSYLKTQHKNRRLTRWSHEIEEWDCKIMHIKGTHNVVADCLSRAPVSPTPEELDHLDGARDCYTPIFTAFVANGFLERLKSAQKEDSDVKLLVGKLTNPPLAMEDSSHSVLSHKEKDISLKYCMENGILHRKVLSFRKSAQNSRNVAILPSPSSSNEAENEGPLNLKTRVSQVEVVSSGPSQNDEARNAGPSNSRVHTPNQRLNSVQNTLSNFSVNNSFSNSGARTPTSAQEYILVPVLPLSLRKEILHMFHDATEAGHMGVRKTQLAIKRRFFWDCMNKDIHEYVKSCTKCQEFKIERAKPKGFLGHVPQANAVFENIFIDFIGPYPASRYRRDKYCLAVVDQLSNWVELFPMTVDNVYGRMLKSKTPIAGRAKALLRRRENKTFPSPKSLSCKNSAQFVHHHVIRNS</sequence>
<keyword evidence="5" id="KW-0255">Endonuclease</keyword>
<organism evidence="11 12">
    <name type="scientific">Folsomia candida</name>
    <name type="common">Springtail</name>
    <dbReference type="NCBI Taxonomy" id="158441"/>
    <lineage>
        <taxon>Eukaryota</taxon>
        <taxon>Metazoa</taxon>
        <taxon>Ecdysozoa</taxon>
        <taxon>Arthropoda</taxon>
        <taxon>Hexapoda</taxon>
        <taxon>Collembola</taxon>
        <taxon>Entomobryomorpha</taxon>
        <taxon>Isotomoidea</taxon>
        <taxon>Isotomidae</taxon>
        <taxon>Proisotominae</taxon>
        <taxon>Folsomia</taxon>
    </lineage>
</organism>
<evidence type="ECO:0000256" key="3">
    <source>
        <dbReference type="ARBA" id="ARBA00022695"/>
    </source>
</evidence>
<feature type="domain" description="Integrase zinc-binding" evidence="10">
    <location>
        <begin position="401"/>
        <end position="457"/>
    </location>
</feature>
<dbReference type="GO" id="GO:0003676">
    <property type="term" value="F:nucleic acid binding"/>
    <property type="evidence" value="ECO:0007669"/>
    <property type="project" value="InterPro"/>
</dbReference>
<dbReference type="CDD" id="cd09274">
    <property type="entry name" value="RNase_HI_RT_Ty3"/>
    <property type="match status" value="1"/>
</dbReference>
<evidence type="ECO:0000259" key="9">
    <source>
        <dbReference type="Pfam" id="PF17917"/>
    </source>
</evidence>
<dbReference type="Gene3D" id="3.30.420.10">
    <property type="entry name" value="Ribonuclease H-like superfamily/Ribonuclease H"/>
    <property type="match status" value="1"/>
</dbReference>
<evidence type="ECO:0000256" key="7">
    <source>
        <dbReference type="ARBA" id="ARBA00022918"/>
    </source>
</evidence>
<dbReference type="InterPro" id="IPR036397">
    <property type="entry name" value="RNaseH_sf"/>
</dbReference>
<proteinExistence type="predicted"/>
<dbReference type="SUPFAM" id="SSF56672">
    <property type="entry name" value="DNA/RNA polymerases"/>
    <property type="match status" value="1"/>
</dbReference>
<evidence type="ECO:0000313" key="11">
    <source>
        <dbReference type="EMBL" id="OXA39193.1"/>
    </source>
</evidence>
<comment type="caution">
    <text evidence="11">The sequence shown here is derived from an EMBL/GenBank/DDBJ whole genome shotgun (WGS) entry which is preliminary data.</text>
</comment>
<dbReference type="PANTHER" id="PTHR37984:SF5">
    <property type="entry name" value="PROTEIN NYNRIN-LIKE"/>
    <property type="match status" value="1"/>
</dbReference>
<dbReference type="InterPro" id="IPR043128">
    <property type="entry name" value="Rev_trsase/Diguanyl_cyclase"/>
</dbReference>
<feature type="compositionally biased region" description="Polar residues" evidence="8">
    <location>
        <begin position="351"/>
        <end position="360"/>
    </location>
</feature>
<dbReference type="Pfam" id="PF17921">
    <property type="entry name" value="Integrase_H2C2"/>
    <property type="match status" value="1"/>
</dbReference>
<dbReference type="Gene3D" id="3.30.70.270">
    <property type="match status" value="1"/>
</dbReference>
<keyword evidence="12" id="KW-1185">Reference proteome</keyword>
<dbReference type="FunFam" id="3.30.70.270:FF:000020">
    <property type="entry name" value="Transposon Tf2-6 polyprotein-like Protein"/>
    <property type="match status" value="1"/>
</dbReference>
<dbReference type="GO" id="GO:0016787">
    <property type="term" value="F:hydrolase activity"/>
    <property type="evidence" value="ECO:0007669"/>
    <property type="project" value="UniProtKB-KW"/>
</dbReference>
<dbReference type="Gene3D" id="3.10.20.370">
    <property type="match status" value="1"/>
</dbReference>
<accession>A0A226D1Z9</accession>
<dbReference type="OMA" id="VEPSMEC"/>
<dbReference type="GO" id="GO:0003964">
    <property type="term" value="F:RNA-directed DNA polymerase activity"/>
    <property type="evidence" value="ECO:0007669"/>
    <property type="project" value="UniProtKB-KW"/>
</dbReference>
<dbReference type="GO" id="GO:0004519">
    <property type="term" value="F:endonuclease activity"/>
    <property type="evidence" value="ECO:0007669"/>
    <property type="project" value="UniProtKB-KW"/>
</dbReference>
<reference evidence="11 12" key="1">
    <citation type="submission" date="2015-12" db="EMBL/GenBank/DDBJ databases">
        <title>The genome of Folsomia candida.</title>
        <authorList>
            <person name="Faddeeva A."/>
            <person name="Derks M.F."/>
            <person name="Anvar Y."/>
            <person name="Smit S."/>
            <person name="Van Straalen N."/>
            <person name="Roelofs D."/>
        </authorList>
    </citation>
    <scope>NUCLEOTIDE SEQUENCE [LARGE SCALE GENOMIC DNA]</scope>
    <source>
        <strain evidence="11 12">VU population</strain>
        <tissue evidence="11">Whole body</tissue>
    </source>
</reference>
<feature type="region of interest" description="Disordered" evidence="8">
    <location>
        <begin position="308"/>
        <end position="360"/>
    </location>
</feature>
<keyword evidence="3" id="KW-0548">Nucleotidyltransferase</keyword>
<protein>
    <recommendedName>
        <fullName evidence="1">RNA-directed DNA polymerase</fullName>
        <ecNumber evidence="1">2.7.7.49</ecNumber>
    </recommendedName>
</protein>
<dbReference type="EC" id="2.7.7.49" evidence="1"/>
<keyword evidence="2" id="KW-0808">Transferase</keyword>
<keyword evidence="7" id="KW-0695">RNA-directed DNA polymerase</keyword>
<keyword evidence="4" id="KW-0540">Nuclease</keyword>
<dbReference type="InterPro" id="IPR050951">
    <property type="entry name" value="Retrovirus_Pol_polyprotein"/>
</dbReference>
<dbReference type="InterPro" id="IPR043502">
    <property type="entry name" value="DNA/RNA_pol_sf"/>
</dbReference>
<dbReference type="AlphaFoldDB" id="A0A226D1Z9"/>
<dbReference type="Proteomes" id="UP000198287">
    <property type="component" value="Unassembled WGS sequence"/>
</dbReference>
<evidence type="ECO:0000259" key="10">
    <source>
        <dbReference type="Pfam" id="PF17921"/>
    </source>
</evidence>
<dbReference type="InterPro" id="IPR041588">
    <property type="entry name" value="Integrase_H2C2"/>
</dbReference>
<evidence type="ECO:0000256" key="4">
    <source>
        <dbReference type="ARBA" id="ARBA00022722"/>
    </source>
</evidence>
<keyword evidence="6" id="KW-0378">Hydrolase</keyword>
<dbReference type="Pfam" id="PF17917">
    <property type="entry name" value="RT_RNaseH"/>
    <property type="match status" value="1"/>
</dbReference>
<dbReference type="Gene3D" id="1.10.340.70">
    <property type="match status" value="1"/>
</dbReference>
<dbReference type="FunFam" id="3.10.20.370:FF:000001">
    <property type="entry name" value="Retrovirus-related Pol polyprotein from transposon 17.6-like protein"/>
    <property type="match status" value="1"/>
</dbReference>
<evidence type="ECO:0000256" key="6">
    <source>
        <dbReference type="ARBA" id="ARBA00022801"/>
    </source>
</evidence>
<name>A0A226D1Z9_FOLCA</name>
<evidence type="ECO:0000256" key="1">
    <source>
        <dbReference type="ARBA" id="ARBA00012493"/>
    </source>
</evidence>
<feature type="domain" description="Reverse transcriptase RNase H-like" evidence="9">
    <location>
        <begin position="82"/>
        <end position="183"/>
    </location>
</feature>
<evidence type="ECO:0000256" key="8">
    <source>
        <dbReference type="SAM" id="MobiDB-lite"/>
    </source>
</evidence>
<dbReference type="InterPro" id="IPR041373">
    <property type="entry name" value="RT_RNaseH"/>
</dbReference>